<dbReference type="InterPro" id="IPR026466">
    <property type="entry name" value="Fim_isopep_form_D2_dom"/>
</dbReference>
<dbReference type="Pfam" id="PF01345">
    <property type="entry name" value="DUF11"/>
    <property type="match status" value="1"/>
</dbReference>
<dbReference type="NCBIfam" id="TIGR01451">
    <property type="entry name" value="B_ant_repeat"/>
    <property type="match status" value="2"/>
</dbReference>
<dbReference type="EMBL" id="ATBP01000337">
    <property type="protein sequence ID" value="ETR70986.1"/>
    <property type="molecule type" value="Genomic_DNA"/>
</dbReference>
<gene>
    <name evidence="2" type="ORF">OMM_02821</name>
</gene>
<dbReference type="Gene3D" id="2.60.40.740">
    <property type="match status" value="1"/>
</dbReference>
<dbReference type="InterPro" id="IPR008966">
    <property type="entry name" value="Adhesion_dom_sf"/>
</dbReference>
<comment type="caution">
    <text evidence="2">The sequence shown here is derived from an EMBL/GenBank/DDBJ whole genome shotgun (WGS) entry which is preliminary data.</text>
</comment>
<dbReference type="AlphaFoldDB" id="A0A1V1P8A1"/>
<dbReference type="InterPro" id="IPR001434">
    <property type="entry name" value="OmcB-like_DUF11"/>
</dbReference>
<reference evidence="3" key="1">
    <citation type="submission" date="2012-11" db="EMBL/GenBank/DDBJ databases">
        <authorList>
            <person name="Lucero-Rivera Y.E."/>
            <person name="Tovar-Ramirez D."/>
        </authorList>
    </citation>
    <scope>NUCLEOTIDE SEQUENCE [LARGE SCALE GENOMIC DNA]</scope>
    <source>
        <strain evidence="3">Araruama</strain>
    </source>
</reference>
<organism evidence="2 3">
    <name type="scientific">Candidatus Magnetoglobus multicellularis str. Araruama</name>
    <dbReference type="NCBI Taxonomy" id="890399"/>
    <lineage>
        <taxon>Bacteria</taxon>
        <taxon>Pseudomonadati</taxon>
        <taxon>Thermodesulfobacteriota</taxon>
        <taxon>Desulfobacteria</taxon>
        <taxon>Desulfobacterales</taxon>
        <taxon>Desulfobacteraceae</taxon>
        <taxon>Candidatus Magnetoglobus</taxon>
    </lineage>
</organism>
<evidence type="ECO:0000313" key="3">
    <source>
        <dbReference type="Proteomes" id="UP000189670"/>
    </source>
</evidence>
<feature type="domain" description="DUF11" evidence="1">
    <location>
        <begin position="220"/>
        <end position="326"/>
    </location>
</feature>
<evidence type="ECO:0000259" key="1">
    <source>
        <dbReference type="Pfam" id="PF01345"/>
    </source>
</evidence>
<evidence type="ECO:0000313" key="2">
    <source>
        <dbReference type="EMBL" id="ETR70986.1"/>
    </source>
</evidence>
<proteinExistence type="predicted"/>
<dbReference type="NCBIfam" id="TIGR04226">
    <property type="entry name" value="RrgB_K2N_iso_D2"/>
    <property type="match status" value="1"/>
</dbReference>
<dbReference type="PANTHER" id="PTHR34819">
    <property type="entry name" value="LARGE CYSTEINE-RICH PERIPLASMIC PROTEIN OMCB"/>
    <property type="match status" value="1"/>
</dbReference>
<dbReference type="InterPro" id="IPR047589">
    <property type="entry name" value="DUF11_rpt"/>
</dbReference>
<dbReference type="SUPFAM" id="SSF49401">
    <property type="entry name" value="Bacterial adhesins"/>
    <property type="match status" value="1"/>
</dbReference>
<sequence length="605" mass="66992">MPFQKLTNAVDMNWTSLHGSHSSERTGTGGINDYAANTQIEITVPDTITINKTRLDDTFGSADDLVRIGDMITWKLAIHFQEGRMNHVTVTDTLPDGLLFIDTLSIGNDTEIPYESSGNFTYAAIQTAPNEGDTSLEWQFGNILNQSDNLTPDTIEIIYRTRVINDAITPDTPSRQTITNTAQLDYFKYDQSPAESKTSDINIDIVQPVLNISKSLISPESARVMPGDYVVFRLQLTNTGDAPAYNTEFRDILPEGMGYVQTVQTILNGANQSIEFLTRPTDTTIVWKLVDDQAILPGKSLQIDFQVQIDPLLSSARQMDNHAVIDQYHAKASTDFIHRRQYQPEELPYPVSVYVPGLILSPDHMQTSLPGTPVTYVHRLKTYTGNSTGTLSFSIDSQENLSWVIYMDSNHNNQLDKDDAIWINHDEITSTDQDLYLRTVVPQNLPAGWQDRTILTATLEVGEQTFVRKVTDITKITDSKSSEMLGIKTVAIDSDCDTDLTDESTVNQTFEKAKSIAPGECAIYKITFINNGTGKLSTIVVSDNIPNYSKYLGGSAMVDSVPEGLRIGEIVAPVDMGTGKVVWPFDGELLPGMSGAVRYEVLVDD</sequence>
<accession>A0A1V1P8A1</accession>
<dbReference type="InterPro" id="IPR051172">
    <property type="entry name" value="Chlamydia_OmcB"/>
</dbReference>
<protein>
    <recommendedName>
        <fullName evidence="1">DUF11 domain-containing protein</fullName>
    </recommendedName>
</protein>
<name>A0A1V1P8A1_9BACT</name>
<dbReference type="Proteomes" id="UP000189670">
    <property type="component" value="Unassembled WGS sequence"/>
</dbReference>